<dbReference type="RefSeq" id="WP_035313396.1">
    <property type="nucleotide sequence ID" value="NZ_AODH01000009.1"/>
</dbReference>
<accession>W7CXX3</accession>
<dbReference type="STRING" id="1265861.BCAMP_02845"/>
<dbReference type="AlphaFoldDB" id="W7CXX3"/>
<protein>
    <submittedName>
        <fullName evidence="2">Uncharacterized protein</fullName>
    </submittedName>
</protein>
<comment type="caution">
    <text evidence="2">The sequence shown here is derived from an EMBL/GenBank/DDBJ whole genome shotgun (WGS) entry which is preliminary data.</text>
</comment>
<keyword evidence="1" id="KW-1133">Transmembrane helix</keyword>
<reference evidence="2 3" key="1">
    <citation type="submission" date="2012-12" db="EMBL/GenBank/DDBJ databases">
        <title>Novel taxa of Listeriaceae from agricultural environments in the United States.</title>
        <authorList>
            <person name="den Bakker H.C."/>
            <person name="Allred A."/>
            <person name="Warchocki S."/>
            <person name="Wright E.M."/>
            <person name="Burrell A."/>
            <person name="Nightingale K.K."/>
            <person name="Kephart D."/>
            <person name="Wiedmann M."/>
        </authorList>
    </citation>
    <scope>NUCLEOTIDE SEQUENCE [LARGE SCALE GENOMIC DNA]</scope>
    <source>
        <strain evidence="2 3">FSL F6-1037</strain>
    </source>
</reference>
<feature type="transmembrane region" description="Helical" evidence="1">
    <location>
        <begin position="187"/>
        <end position="211"/>
    </location>
</feature>
<sequence length="313" mass="34302">MLQLLAFELKKVGKQKAGYVTLILLLIAVVGVYGLHHNQVKILTQTAISDQQVNNTSIELTLHQLQLQEADEGINQMIASNEHELQLGKDRLTALQLEIESLVYRLDQIAAGTLADGEETRAIEAGLALKRKLAAEHYPVNDTGFFIWAPDFAEASLSYLFPYSLAGCSGGWSIFSYPVIIQTVGSYHLSSIGVLLLQTTVLSLTVLYFLVNLASLCVLLLKNSVLTLSVLIVCLIATQQMVERLDTIDAWWVVYNPFVYANVVGTVDGTLANYLHASEVNTVFAAVILSGAGLICGLIGYCFHRQEKLCLVK</sequence>
<dbReference type="Proteomes" id="UP000019243">
    <property type="component" value="Unassembled WGS sequence"/>
</dbReference>
<dbReference type="EMBL" id="AODH01000009">
    <property type="protein sequence ID" value="EUJ41782.1"/>
    <property type="molecule type" value="Genomic_DNA"/>
</dbReference>
<keyword evidence="1" id="KW-0472">Membrane</keyword>
<feature type="transmembrane region" description="Helical" evidence="1">
    <location>
        <begin position="160"/>
        <end position="181"/>
    </location>
</feature>
<organism evidence="2 3">
    <name type="scientific">Brochothrix campestris FSL F6-1037</name>
    <dbReference type="NCBI Taxonomy" id="1265861"/>
    <lineage>
        <taxon>Bacteria</taxon>
        <taxon>Bacillati</taxon>
        <taxon>Bacillota</taxon>
        <taxon>Bacilli</taxon>
        <taxon>Bacillales</taxon>
        <taxon>Listeriaceae</taxon>
        <taxon>Brochothrix</taxon>
    </lineage>
</organism>
<keyword evidence="1" id="KW-0812">Transmembrane</keyword>
<feature type="transmembrane region" description="Helical" evidence="1">
    <location>
        <begin position="283"/>
        <end position="303"/>
    </location>
</feature>
<feature type="transmembrane region" description="Helical" evidence="1">
    <location>
        <begin position="223"/>
        <end position="242"/>
    </location>
</feature>
<proteinExistence type="predicted"/>
<gene>
    <name evidence="2" type="ORF">BCAMP_02845</name>
</gene>
<keyword evidence="3" id="KW-1185">Reference proteome</keyword>
<evidence type="ECO:0000313" key="2">
    <source>
        <dbReference type="EMBL" id="EUJ41782.1"/>
    </source>
</evidence>
<evidence type="ECO:0000313" key="3">
    <source>
        <dbReference type="Proteomes" id="UP000019243"/>
    </source>
</evidence>
<feature type="transmembrane region" description="Helical" evidence="1">
    <location>
        <begin position="17"/>
        <end position="35"/>
    </location>
</feature>
<name>W7CXX3_9LIST</name>
<evidence type="ECO:0000256" key="1">
    <source>
        <dbReference type="SAM" id="Phobius"/>
    </source>
</evidence>